<proteinExistence type="predicted"/>
<accession>A0AAV0CGV7</accession>
<reference evidence="2" key="1">
    <citation type="submission" date="2022-07" db="EMBL/GenBank/DDBJ databases">
        <authorList>
            <person name="Macas J."/>
            <person name="Novak P."/>
            <person name="Neumann P."/>
        </authorList>
    </citation>
    <scope>NUCLEOTIDE SEQUENCE</scope>
</reference>
<evidence type="ECO:0000313" key="3">
    <source>
        <dbReference type="Proteomes" id="UP001152523"/>
    </source>
</evidence>
<dbReference type="AlphaFoldDB" id="A0AAV0CGV7"/>
<organism evidence="2 3">
    <name type="scientific">Cuscuta epithymum</name>
    <dbReference type="NCBI Taxonomy" id="186058"/>
    <lineage>
        <taxon>Eukaryota</taxon>
        <taxon>Viridiplantae</taxon>
        <taxon>Streptophyta</taxon>
        <taxon>Embryophyta</taxon>
        <taxon>Tracheophyta</taxon>
        <taxon>Spermatophyta</taxon>
        <taxon>Magnoliopsida</taxon>
        <taxon>eudicotyledons</taxon>
        <taxon>Gunneridae</taxon>
        <taxon>Pentapetalae</taxon>
        <taxon>asterids</taxon>
        <taxon>lamiids</taxon>
        <taxon>Solanales</taxon>
        <taxon>Convolvulaceae</taxon>
        <taxon>Cuscuteae</taxon>
        <taxon>Cuscuta</taxon>
        <taxon>Cuscuta subgen. Cuscuta</taxon>
    </lineage>
</organism>
<gene>
    <name evidence="2" type="ORF">CEPIT_LOCUS4831</name>
</gene>
<evidence type="ECO:0000313" key="2">
    <source>
        <dbReference type="EMBL" id="CAH9073981.1"/>
    </source>
</evidence>
<feature type="region of interest" description="Disordered" evidence="1">
    <location>
        <begin position="90"/>
        <end position="110"/>
    </location>
</feature>
<keyword evidence="3" id="KW-1185">Reference proteome</keyword>
<evidence type="ECO:0000256" key="1">
    <source>
        <dbReference type="SAM" id="MobiDB-lite"/>
    </source>
</evidence>
<dbReference type="EMBL" id="CAMAPF010000025">
    <property type="protein sequence ID" value="CAH9073981.1"/>
    <property type="molecule type" value="Genomic_DNA"/>
</dbReference>
<dbReference type="Proteomes" id="UP001152523">
    <property type="component" value="Unassembled WGS sequence"/>
</dbReference>
<comment type="caution">
    <text evidence="2">The sequence shown here is derived from an EMBL/GenBank/DDBJ whole genome shotgun (WGS) entry which is preliminary data.</text>
</comment>
<sequence length="110" mass="11608">MEGQLQIVHRILEALAARFHQRVPRRRRKALHRREDGAAHALDFGGVFDGGLDGSLGRVPEASSSGNHTGAELLVGSGVAVIAVRSGQIGGVGEEEEEEESSGNSEGQLL</sequence>
<protein>
    <submittedName>
        <fullName evidence="2">Uncharacterized protein</fullName>
    </submittedName>
</protein>
<name>A0AAV0CGV7_9ASTE</name>